<evidence type="ECO:0000313" key="2">
    <source>
        <dbReference type="Proteomes" id="UP000233256"/>
    </source>
</evidence>
<comment type="caution">
    <text evidence="1">The sequence shown here is derived from an EMBL/GenBank/DDBJ whole genome shotgun (WGS) entry which is preliminary data.</text>
</comment>
<dbReference type="SUPFAM" id="SSF48239">
    <property type="entry name" value="Terpenoid cyclases/Protein prenyltransferases"/>
    <property type="match status" value="1"/>
</dbReference>
<organism evidence="1 2">
    <name type="scientific">Candidatus Wallbacteria bacterium HGW-Wallbacteria-1</name>
    <dbReference type="NCBI Taxonomy" id="2013854"/>
    <lineage>
        <taxon>Bacteria</taxon>
        <taxon>Candidatus Walliibacteriota</taxon>
    </lineage>
</organism>
<dbReference type="InterPro" id="IPR008930">
    <property type="entry name" value="Terpenoid_cyclase/PrenylTrfase"/>
</dbReference>
<gene>
    <name evidence="1" type="ORF">CVV64_20145</name>
</gene>
<sequence length="398" mass="45348">MSDNHNNETIDSGKAADLIDHFLRDTEKSMDLQREGVDQLKFICSKLAKSLSEDIPDFVENLTRDPYWPKWTAPWWKIMLLDDAGHGELLAPEVVHAFLKGVNSHYIKTFPLTEDQIPEGCDPYRHILCLCAAGCVMRFAWNLSKTAHEKQTQQALHTQQTQQALQPLNSLTAWNPREFLQWPGTMLRELQMEDGGFNCDEGAYLKKPQKSSVVSTLPCLEALLVRARARHDDELDYTEEKMIIEKGVAYLSAHRLFRSTKGNIIDKEWFAPLFPRFYNYDILRGLEFMSRWYEFSGIAPDLPVIAESLEILNSHLNEDGLLNAAEQSWTDWNLIYTDDGGWEGNGKGEAFTELSLCSSQPIAGAVLTARAREVMERLKRCMQQGDPKCGRLNMTAKS</sequence>
<accession>A0A2N1PIG3</accession>
<protein>
    <recommendedName>
        <fullName evidence="3">Squalene cyclase C-terminal domain-containing protein</fullName>
    </recommendedName>
</protein>
<proteinExistence type="predicted"/>
<dbReference type="Proteomes" id="UP000233256">
    <property type="component" value="Unassembled WGS sequence"/>
</dbReference>
<evidence type="ECO:0008006" key="3">
    <source>
        <dbReference type="Google" id="ProtNLM"/>
    </source>
</evidence>
<name>A0A2N1PIG3_9BACT</name>
<dbReference type="AlphaFoldDB" id="A0A2N1PIG3"/>
<dbReference type="EMBL" id="PGXC01000064">
    <property type="protein sequence ID" value="PKK88119.1"/>
    <property type="molecule type" value="Genomic_DNA"/>
</dbReference>
<reference evidence="1 2" key="1">
    <citation type="journal article" date="2017" name="ISME J.">
        <title>Potential for microbial H2 and metal transformations associated with novel bacteria and archaea in deep terrestrial subsurface sediments.</title>
        <authorList>
            <person name="Hernsdorf A.W."/>
            <person name="Amano Y."/>
            <person name="Miyakawa K."/>
            <person name="Ise K."/>
            <person name="Suzuki Y."/>
            <person name="Anantharaman K."/>
            <person name="Probst A."/>
            <person name="Burstein D."/>
            <person name="Thomas B.C."/>
            <person name="Banfield J.F."/>
        </authorList>
    </citation>
    <scope>NUCLEOTIDE SEQUENCE [LARGE SCALE GENOMIC DNA]</scope>
    <source>
        <strain evidence="1">HGW-Wallbacteria-1</strain>
    </source>
</reference>
<evidence type="ECO:0000313" key="1">
    <source>
        <dbReference type="EMBL" id="PKK88119.1"/>
    </source>
</evidence>